<dbReference type="InterPro" id="IPR011059">
    <property type="entry name" value="Metal-dep_hydrolase_composite"/>
</dbReference>
<protein>
    <recommendedName>
        <fullName evidence="1">Amidohydrolase-related domain-containing protein</fullName>
    </recommendedName>
</protein>
<sequence>MCFISSSIYAQSTYYQGATVIDGTDNEPIKNATIIVTDGKISCVGSAKTCQISGQKNVINVEGQYITPGLVDAHVHFNQTGWIDGRPDGIAAPEVYPYEKTSMANLANPERWLKSYLCSGITSVFDVGGPFWTTQLHQKFAHSNDVPNIKAVGPLVTWVTVDAMQLNDEVYTFLPMGSIEEAVASVDKVRQSGSDTVKVWFLTPPEDKRDELDARMYAIGKGVKDSGMKLIVHATTLREAKVAIKAGAKMLVHSVDDKPLDQEFLNLLVTNKVYYVPTLLVHGGWTRGYSSVALNLPLPIDDPNGCVDQETLDNITTPERLSSVKPEWLTGVWAFDRLQSSGMQLSQMNENLLKVHNAGGLIATGTDAGNPLTLHGPSIYAEMEAMQNAGLAAKDIIIYSTKNGAGAMGGSSKFGTIEVGKTADFLVLSEDPLKDIRAFRSVKQIVRGGKLHQQSDLAYRNID</sequence>
<evidence type="ECO:0000313" key="2">
    <source>
        <dbReference type="EMBL" id="GAC19893.1"/>
    </source>
</evidence>
<dbReference type="PANTHER" id="PTHR43135:SF3">
    <property type="entry name" value="ALPHA-D-RIBOSE 1-METHYLPHOSPHONATE 5-TRIPHOSPHATE DIPHOSPHATASE"/>
    <property type="match status" value="1"/>
</dbReference>
<gene>
    <name evidence="2" type="ORF">GARC_2930</name>
</gene>
<dbReference type="Gene3D" id="1.20.58.520">
    <property type="entry name" value="Amidohydrolase"/>
    <property type="match status" value="1"/>
</dbReference>
<dbReference type="SUPFAM" id="SSF51338">
    <property type="entry name" value="Composite domain of metallo-dependent hydrolases"/>
    <property type="match status" value="1"/>
</dbReference>
<dbReference type="STRING" id="493475.GARC_2930"/>
<dbReference type="SUPFAM" id="SSF51556">
    <property type="entry name" value="Metallo-dependent hydrolases"/>
    <property type="match status" value="1"/>
</dbReference>
<proteinExistence type="predicted"/>
<dbReference type="InterPro" id="IPR051781">
    <property type="entry name" value="Metallo-dep_Hydrolase"/>
</dbReference>
<dbReference type="Gene3D" id="3.30.110.90">
    <property type="entry name" value="Amidohydrolase"/>
    <property type="match status" value="1"/>
</dbReference>
<accession>K6YT69</accession>
<name>K6YT69_9ALTE</name>
<dbReference type="eggNOG" id="COG1228">
    <property type="taxonomic scope" value="Bacteria"/>
</dbReference>
<dbReference type="InterPro" id="IPR006680">
    <property type="entry name" value="Amidohydro-rel"/>
</dbReference>
<dbReference type="PANTHER" id="PTHR43135">
    <property type="entry name" value="ALPHA-D-RIBOSE 1-METHYLPHOSPHONATE 5-TRIPHOSPHATE DIPHOSPHATASE"/>
    <property type="match status" value="1"/>
</dbReference>
<dbReference type="AlphaFoldDB" id="K6YT69"/>
<dbReference type="Gene3D" id="3.40.50.10910">
    <property type="entry name" value="Amidohydrolase"/>
    <property type="match status" value="1"/>
</dbReference>
<keyword evidence="3" id="KW-1185">Reference proteome</keyword>
<feature type="domain" description="Amidohydrolase-related" evidence="1">
    <location>
        <begin position="65"/>
        <end position="450"/>
    </location>
</feature>
<comment type="caution">
    <text evidence="2">The sequence shown here is derived from an EMBL/GenBank/DDBJ whole genome shotgun (WGS) entry which is preliminary data.</text>
</comment>
<organism evidence="2 3">
    <name type="scientific">Paraglaciecola arctica BSs20135</name>
    <dbReference type="NCBI Taxonomy" id="493475"/>
    <lineage>
        <taxon>Bacteria</taxon>
        <taxon>Pseudomonadati</taxon>
        <taxon>Pseudomonadota</taxon>
        <taxon>Gammaproteobacteria</taxon>
        <taxon>Alteromonadales</taxon>
        <taxon>Alteromonadaceae</taxon>
        <taxon>Paraglaciecola</taxon>
    </lineage>
</organism>
<dbReference type="Gene3D" id="2.30.40.10">
    <property type="entry name" value="Urease, subunit C, domain 1"/>
    <property type="match status" value="1"/>
</dbReference>
<dbReference type="Proteomes" id="UP000006327">
    <property type="component" value="Unassembled WGS sequence"/>
</dbReference>
<evidence type="ECO:0000259" key="1">
    <source>
        <dbReference type="Pfam" id="PF01979"/>
    </source>
</evidence>
<dbReference type="EMBL" id="BAEO01000041">
    <property type="protein sequence ID" value="GAC19893.1"/>
    <property type="molecule type" value="Genomic_DNA"/>
</dbReference>
<dbReference type="Pfam" id="PF01979">
    <property type="entry name" value="Amidohydro_1"/>
    <property type="match status" value="1"/>
</dbReference>
<reference evidence="2 3" key="1">
    <citation type="journal article" date="2017" name="Antonie Van Leeuwenhoek">
        <title>Rhizobium rhizosphaerae sp. nov., a novel species isolated from rice rhizosphere.</title>
        <authorList>
            <person name="Zhao J.J."/>
            <person name="Zhang J."/>
            <person name="Zhang R.J."/>
            <person name="Zhang C.W."/>
            <person name="Yin H.Q."/>
            <person name="Zhang X.X."/>
        </authorList>
    </citation>
    <scope>NUCLEOTIDE SEQUENCE [LARGE SCALE GENOMIC DNA]</scope>
    <source>
        <strain evidence="2 3">BSs20135</strain>
    </source>
</reference>
<evidence type="ECO:0000313" key="3">
    <source>
        <dbReference type="Proteomes" id="UP000006327"/>
    </source>
</evidence>
<dbReference type="GO" id="GO:0016810">
    <property type="term" value="F:hydrolase activity, acting on carbon-nitrogen (but not peptide) bonds"/>
    <property type="evidence" value="ECO:0007669"/>
    <property type="project" value="InterPro"/>
</dbReference>
<dbReference type="InterPro" id="IPR032466">
    <property type="entry name" value="Metal_Hydrolase"/>
</dbReference>